<evidence type="ECO:0000313" key="2">
    <source>
        <dbReference type="Proteomes" id="UP000091820"/>
    </source>
</evidence>
<name>A0A1A9X2V4_9MUSC</name>
<dbReference type="AlphaFoldDB" id="A0A1A9X2V4"/>
<keyword evidence="2" id="KW-1185">Reference proteome</keyword>
<organism evidence="1 2">
    <name type="scientific">Glossina brevipalpis</name>
    <dbReference type="NCBI Taxonomy" id="37001"/>
    <lineage>
        <taxon>Eukaryota</taxon>
        <taxon>Metazoa</taxon>
        <taxon>Ecdysozoa</taxon>
        <taxon>Arthropoda</taxon>
        <taxon>Hexapoda</taxon>
        <taxon>Insecta</taxon>
        <taxon>Pterygota</taxon>
        <taxon>Neoptera</taxon>
        <taxon>Endopterygota</taxon>
        <taxon>Diptera</taxon>
        <taxon>Brachycera</taxon>
        <taxon>Muscomorpha</taxon>
        <taxon>Hippoboscoidea</taxon>
        <taxon>Glossinidae</taxon>
        <taxon>Glossina</taxon>
    </lineage>
</organism>
<protein>
    <submittedName>
        <fullName evidence="1">Uncharacterized protein</fullName>
    </submittedName>
</protein>
<proteinExistence type="predicted"/>
<reference evidence="1" key="2">
    <citation type="submission" date="2020-05" db="UniProtKB">
        <authorList>
            <consortium name="EnsemblMetazoa"/>
        </authorList>
    </citation>
    <scope>IDENTIFICATION</scope>
    <source>
        <strain evidence="1">IAEA</strain>
    </source>
</reference>
<dbReference type="EnsemblMetazoa" id="GBRI042322-RA">
    <property type="protein sequence ID" value="GBRI042322-PA"/>
    <property type="gene ID" value="GBRI042322"/>
</dbReference>
<sequence length="136" mass="15886">MVRARIKKLCINFIQETFLLVTQITGPFLWVKIISLLNIRNKLVRNKNLFKRFIFTAPIKRGQRRSKKEGTRASAKSQAAQTDITLFMETRTFEHTCCFHRNIQNYVRIGMHRLQLKRGCLSSLSDLAIEALFLKS</sequence>
<dbReference type="VEuPathDB" id="VectorBase:GBRI042322"/>
<dbReference type="Proteomes" id="UP000091820">
    <property type="component" value="Unassembled WGS sequence"/>
</dbReference>
<accession>A0A1A9X2V4</accession>
<reference evidence="2" key="1">
    <citation type="submission" date="2014-03" db="EMBL/GenBank/DDBJ databases">
        <authorList>
            <person name="Aksoy S."/>
            <person name="Warren W."/>
            <person name="Wilson R.K."/>
        </authorList>
    </citation>
    <scope>NUCLEOTIDE SEQUENCE [LARGE SCALE GENOMIC DNA]</scope>
    <source>
        <strain evidence="2">IAEA</strain>
    </source>
</reference>
<evidence type="ECO:0000313" key="1">
    <source>
        <dbReference type="EnsemblMetazoa" id="GBRI042322-PA"/>
    </source>
</evidence>